<evidence type="ECO:0000256" key="1">
    <source>
        <dbReference type="ARBA" id="ARBA00004123"/>
    </source>
</evidence>
<feature type="domain" description="GINS subunit" evidence="6">
    <location>
        <begin position="56"/>
        <end position="122"/>
    </location>
</feature>
<sequence length="481" mass="55194">MDQSGVNLIKELTNSSMTLPSYNSELVEKVKDQVLKHQETLNEILSEQDPRAPEISSALLFYHFSMQRNKRYLCVYHNERIKKLKKLCWVHGAVLPKSFPPRCSDNEKNFYSEYSTILARFICDLKIDLTTSNDPPSNVPTPSIDELLRRHEQMLFPQVPVSTTNELSKQLEMQMGNGVGNEKEMETEKKKETENKERFVDQTQDLKNENNQGGQQPQQKEQNTQSNREIEIEKVKEQIQIESGKEKEIKNNQQILNKQQQPTELQQKTLISTQKKTLESMEIETETGANTENSSEIKTVINDNSKEKDESSQQLKNQKTETLKEIQQDQQEQIIKTNEANENISKPSLTQQNSIGNETQLAQQLNQPEIETKKIEIQQNEIQTQTQTETENNIKSDLQQNSHKEEAVILQPPNNNQIHQQINKPENIPINAPVQSLIAKGNLGNSSSTHTESSIHTKPQNSMEIENINTEQPTLDNSEQN</sequence>
<feature type="region of interest" description="Disordered" evidence="5">
    <location>
        <begin position="282"/>
        <end position="330"/>
    </location>
</feature>
<dbReference type="InterPro" id="IPR036224">
    <property type="entry name" value="GINS_bundle-like_dom_sf"/>
</dbReference>
<keyword evidence="8" id="KW-1185">Reference proteome</keyword>
<organism evidence="7 8">
    <name type="scientific">Anaeramoeba flamelloides</name>
    <dbReference type="NCBI Taxonomy" id="1746091"/>
    <lineage>
        <taxon>Eukaryota</taxon>
        <taxon>Metamonada</taxon>
        <taxon>Anaeramoebidae</taxon>
        <taxon>Anaeramoeba</taxon>
    </lineage>
</organism>
<reference evidence="7" key="1">
    <citation type="submission" date="2022-08" db="EMBL/GenBank/DDBJ databases">
        <title>Novel sulfate-reducing endosymbionts in the free-living metamonad Anaeramoeba.</title>
        <authorList>
            <person name="Jerlstrom-Hultqvist J."/>
            <person name="Cepicka I."/>
            <person name="Gallot-Lavallee L."/>
            <person name="Salas-Leiva D."/>
            <person name="Curtis B.A."/>
            <person name="Zahonova K."/>
            <person name="Pipaliya S."/>
            <person name="Dacks J."/>
            <person name="Roger A.J."/>
        </authorList>
    </citation>
    <scope>NUCLEOTIDE SEQUENCE</scope>
    <source>
        <strain evidence="7">Schooner1</strain>
    </source>
</reference>
<feature type="region of interest" description="Disordered" evidence="5">
    <location>
        <begin position="173"/>
        <end position="229"/>
    </location>
</feature>
<evidence type="ECO:0000313" key="8">
    <source>
        <dbReference type="Proteomes" id="UP001150062"/>
    </source>
</evidence>
<feature type="compositionally biased region" description="Polar residues" evidence="5">
    <location>
        <begin position="458"/>
        <end position="481"/>
    </location>
</feature>
<gene>
    <name evidence="7" type="ORF">M0813_24775</name>
</gene>
<evidence type="ECO:0000313" key="7">
    <source>
        <dbReference type="EMBL" id="KAJ6239855.1"/>
    </source>
</evidence>
<feature type="region of interest" description="Disordered" evidence="5">
    <location>
        <begin position="381"/>
        <end position="400"/>
    </location>
</feature>
<keyword evidence="3" id="KW-0235">DNA replication</keyword>
<dbReference type="Pfam" id="PF05916">
    <property type="entry name" value="Sld5"/>
    <property type="match status" value="1"/>
</dbReference>
<dbReference type="Gene3D" id="1.20.58.1030">
    <property type="match status" value="1"/>
</dbReference>
<evidence type="ECO:0000256" key="2">
    <source>
        <dbReference type="ARBA" id="ARBA00006677"/>
    </source>
</evidence>
<evidence type="ECO:0000256" key="4">
    <source>
        <dbReference type="ARBA" id="ARBA00023242"/>
    </source>
</evidence>
<dbReference type="SUPFAM" id="SSF158573">
    <property type="entry name" value="GINS helical bundle-like"/>
    <property type="match status" value="1"/>
</dbReference>
<feature type="compositionally biased region" description="Low complexity" evidence="5">
    <location>
        <begin position="209"/>
        <end position="227"/>
    </location>
</feature>
<keyword evidence="4" id="KW-0539">Nucleus</keyword>
<feature type="compositionally biased region" description="Basic and acidic residues" evidence="5">
    <location>
        <begin position="318"/>
        <end position="327"/>
    </location>
</feature>
<comment type="similarity">
    <text evidence="2">Belongs to the GINS1/PSF1 family.</text>
</comment>
<dbReference type="CDD" id="cd11710">
    <property type="entry name" value="GINS_A_psf1"/>
    <property type="match status" value="1"/>
</dbReference>
<evidence type="ECO:0000256" key="3">
    <source>
        <dbReference type="ARBA" id="ARBA00022705"/>
    </source>
</evidence>
<evidence type="ECO:0000259" key="6">
    <source>
        <dbReference type="Pfam" id="PF05916"/>
    </source>
</evidence>
<feature type="compositionally biased region" description="Low complexity" evidence="5">
    <location>
        <begin position="446"/>
        <end position="457"/>
    </location>
</feature>
<dbReference type="PANTHER" id="PTHR12914:SF2">
    <property type="entry name" value="DNA REPLICATION COMPLEX GINS PROTEIN PSF1"/>
    <property type="match status" value="1"/>
</dbReference>
<dbReference type="Proteomes" id="UP001150062">
    <property type="component" value="Unassembled WGS sequence"/>
</dbReference>
<comment type="subcellular location">
    <subcellularLocation>
        <location evidence="1">Nucleus</location>
    </subcellularLocation>
</comment>
<accession>A0ABQ8Y5I1</accession>
<dbReference type="InterPro" id="IPR005339">
    <property type="entry name" value="GINS_Psf1"/>
</dbReference>
<evidence type="ECO:0000256" key="5">
    <source>
        <dbReference type="SAM" id="MobiDB-lite"/>
    </source>
</evidence>
<name>A0ABQ8Y5I1_9EUKA</name>
<comment type="caution">
    <text evidence="7">The sequence shown here is derived from an EMBL/GenBank/DDBJ whole genome shotgun (WGS) entry which is preliminary data.</text>
</comment>
<protein>
    <submittedName>
        <fullName evidence="7">Partner of sld5</fullName>
    </submittedName>
</protein>
<feature type="compositionally biased region" description="Polar residues" evidence="5">
    <location>
        <begin position="287"/>
        <end position="303"/>
    </location>
</feature>
<dbReference type="InterPro" id="IPR021151">
    <property type="entry name" value="GINS_A"/>
</dbReference>
<proteinExistence type="inferred from homology"/>
<feature type="compositionally biased region" description="Basic and acidic residues" evidence="5">
    <location>
        <begin position="181"/>
        <end position="208"/>
    </location>
</feature>
<dbReference type="EMBL" id="JAOAOG010000216">
    <property type="protein sequence ID" value="KAJ6239855.1"/>
    <property type="molecule type" value="Genomic_DNA"/>
</dbReference>
<feature type="compositionally biased region" description="Low complexity" evidence="5">
    <location>
        <begin position="381"/>
        <end position="395"/>
    </location>
</feature>
<feature type="region of interest" description="Disordered" evidence="5">
    <location>
        <begin position="439"/>
        <end position="481"/>
    </location>
</feature>
<dbReference type="PANTHER" id="PTHR12914">
    <property type="entry name" value="PARTNER OF SLD5"/>
    <property type="match status" value="1"/>
</dbReference>